<protein>
    <recommendedName>
        <fullName evidence="1">Polymerase nucleotidyl transferase domain-containing protein</fullName>
    </recommendedName>
</protein>
<reference evidence="2 3" key="1">
    <citation type="submission" date="2019-05" db="EMBL/GenBank/DDBJ databases">
        <title>Draft Genome Sequences of Six Type Strains of the Genus Massilia.</title>
        <authorList>
            <person name="Miess H."/>
            <person name="Frediansyhah A."/>
            <person name="Gross H."/>
        </authorList>
    </citation>
    <scope>NUCLEOTIDE SEQUENCE [LARGE SCALE GENOMIC DNA]</scope>
    <source>
        <strain evidence="2 3">DSMZ 26121</strain>
    </source>
</reference>
<dbReference type="Gene3D" id="3.30.460.10">
    <property type="entry name" value="Beta Polymerase, domain 2"/>
    <property type="match status" value="1"/>
</dbReference>
<evidence type="ECO:0000313" key="2">
    <source>
        <dbReference type="EMBL" id="QCP11825.1"/>
    </source>
</evidence>
<accession>A0ABX5UN64</accession>
<evidence type="ECO:0000259" key="1">
    <source>
        <dbReference type="Pfam" id="PF01909"/>
    </source>
</evidence>
<dbReference type="Proteomes" id="UP000298763">
    <property type="component" value="Chromosome"/>
</dbReference>
<dbReference type="CDD" id="cd05403">
    <property type="entry name" value="NT_KNTase_like"/>
    <property type="match status" value="1"/>
</dbReference>
<organism evidence="2 3">
    <name type="scientific">Pseudoduganella umbonata</name>
    <dbReference type="NCBI Taxonomy" id="864828"/>
    <lineage>
        <taxon>Bacteria</taxon>
        <taxon>Pseudomonadati</taxon>
        <taxon>Pseudomonadota</taxon>
        <taxon>Betaproteobacteria</taxon>
        <taxon>Burkholderiales</taxon>
        <taxon>Oxalobacteraceae</taxon>
        <taxon>Telluria group</taxon>
        <taxon>Pseudoduganella</taxon>
    </lineage>
</organism>
<dbReference type="InterPro" id="IPR002934">
    <property type="entry name" value="Polymerase_NTP_transf_dom"/>
</dbReference>
<feature type="domain" description="Polymerase nucleotidyl transferase" evidence="1">
    <location>
        <begin position="59"/>
        <end position="94"/>
    </location>
</feature>
<dbReference type="InterPro" id="IPR043519">
    <property type="entry name" value="NT_sf"/>
</dbReference>
<proteinExistence type="predicted"/>
<keyword evidence="3" id="KW-1185">Reference proteome</keyword>
<dbReference type="EMBL" id="CP040017">
    <property type="protein sequence ID" value="QCP11825.1"/>
    <property type="molecule type" value="Genomic_DNA"/>
</dbReference>
<evidence type="ECO:0000313" key="3">
    <source>
        <dbReference type="Proteomes" id="UP000298763"/>
    </source>
</evidence>
<gene>
    <name evidence="2" type="ORF">FCL38_16405</name>
</gene>
<sequence>MRGQHEGGKKAACTLRMPGPKAAFADARRTGYTAPSHIERRTMHIDAARHLVTHALLPRWPDARVAIIGGSIARGEATPTSDIDLLLIFDRVDQAWRDTLKVGTQTVELFGHDPATFDYFCREIDRPAGRMPLANMAIDGVSVLPDVPPYRAATAWLRTHAQQLIDDGPAPLTPAMLASRRYEITTLLEDLIDGSEPGETLATAVKLYDSLAQFALRAAGAWTGVGKHLARRLRATDPRLAADLLAAMNAIASAPATGKALFDTAVRRTLAPHGGLLLEGFGAPAPAAWRSEGIAFPASPGDIQLHMDER</sequence>
<name>A0ABX5UN64_9BURK</name>
<dbReference type="Pfam" id="PF01909">
    <property type="entry name" value="NTP_transf_2"/>
    <property type="match status" value="1"/>
</dbReference>
<dbReference type="SUPFAM" id="SSF81301">
    <property type="entry name" value="Nucleotidyltransferase"/>
    <property type="match status" value="1"/>
</dbReference>